<proteinExistence type="predicted"/>
<organism evidence="1 2">
    <name type="scientific">Lichenicola cladoniae</name>
    <dbReference type="NCBI Taxonomy" id="1484109"/>
    <lineage>
        <taxon>Bacteria</taxon>
        <taxon>Pseudomonadati</taxon>
        <taxon>Pseudomonadota</taxon>
        <taxon>Alphaproteobacteria</taxon>
        <taxon>Acetobacterales</taxon>
        <taxon>Acetobacteraceae</taxon>
        <taxon>Lichenicola</taxon>
    </lineage>
</organism>
<dbReference type="Pfam" id="PF05336">
    <property type="entry name" value="rhaM"/>
    <property type="match status" value="1"/>
</dbReference>
<dbReference type="AlphaFoldDB" id="A0A6M8HVZ8"/>
<dbReference type="InterPro" id="IPR011008">
    <property type="entry name" value="Dimeric_a/b-barrel"/>
</dbReference>
<protein>
    <submittedName>
        <fullName evidence="1">L-rhamnose mutarotase</fullName>
        <ecNumber evidence="1">5.1.3.32</ecNumber>
    </submittedName>
</protein>
<name>A0A6M8HVZ8_9PROT</name>
<evidence type="ECO:0000313" key="1">
    <source>
        <dbReference type="EMBL" id="QKE92784.1"/>
    </source>
</evidence>
<dbReference type="PANTHER" id="PTHR34389:SF2">
    <property type="entry name" value="L-RHAMNOSE MUTAROTASE"/>
    <property type="match status" value="1"/>
</dbReference>
<sequence>MELAKGQGALYRQRHDAIWPDLVSLLHEAGISDYSIFLHEPTDSLFAVLTLAPGHTMDQLPLHPVMQRWWQHMADLMPPGPNGPPAEHLPCMFHMA</sequence>
<dbReference type="PANTHER" id="PTHR34389">
    <property type="entry name" value="L-RHAMNOSE MUTAROTASE"/>
    <property type="match status" value="1"/>
</dbReference>
<dbReference type="KEGG" id="lck:HN018_18160"/>
<dbReference type="GO" id="GO:0062192">
    <property type="term" value="F:L-rhamnose mutarotase activity"/>
    <property type="evidence" value="ECO:0007669"/>
    <property type="project" value="UniProtKB-EC"/>
</dbReference>
<dbReference type="GO" id="GO:0019301">
    <property type="term" value="P:rhamnose catabolic process"/>
    <property type="evidence" value="ECO:0007669"/>
    <property type="project" value="TreeGrafter"/>
</dbReference>
<gene>
    <name evidence="1" type="ORF">HN018_18160</name>
</gene>
<dbReference type="SUPFAM" id="SSF54909">
    <property type="entry name" value="Dimeric alpha+beta barrel"/>
    <property type="match status" value="1"/>
</dbReference>
<evidence type="ECO:0000313" key="2">
    <source>
        <dbReference type="Proteomes" id="UP000500767"/>
    </source>
</evidence>
<dbReference type="InterPro" id="IPR008000">
    <property type="entry name" value="Rham/fucose_mutarotase"/>
</dbReference>
<dbReference type="EC" id="5.1.3.32" evidence="1"/>
<dbReference type="EMBL" id="CP053708">
    <property type="protein sequence ID" value="QKE92784.1"/>
    <property type="molecule type" value="Genomic_DNA"/>
</dbReference>
<keyword evidence="2" id="KW-1185">Reference proteome</keyword>
<keyword evidence="1" id="KW-0413">Isomerase</keyword>
<accession>A0A6M8HVZ8</accession>
<dbReference type="Gene3D" id="3.30.70.100">
    <property type="match status" value="1"/>
</dbReference>
<dbReference type="Proteomes" id="UP000500767">
    <property type="component" value="Chromosome"/>
</dbReference>
<reference evidence="1 2" key="1">
    <citation type="journal article" date="2014" name="World J. Microbiol. Biotechnol.">
        <title>Biodiversity and physiological characteristics of Antarctic and Arctic lichens-associated bacteria.</title>
        <authorList>
            <person name="Lee Y.M."/>
            <person name="Kim E.H."/>
            <person name="Lee H.K."/>
            <person name="Hong S.G."/>
        </authorList>
    </citation>
    <scope>NUCLEOTIDE SEQUENCE [LARGE SCALE GENOMIC DNA]</scope>
    <source>
        <strain evidence="1 2">PAMC 26569</strain>
    </source>
</reference>